<evidence type="ECO:0000259" key="3">
    <source>
        <dbReference type="PROSITE" id="PS51462"/>
    </source>
</evidence>
<dbReference type="PANTHER" id="PTHR43046">
    <property type="entry name" value="GDP-MANNOSE MANNOSYL HYDROLASE"/>
    <property type="match status" value="1"/>
</dbReference>
<name>A0A1N6SQG4_9BACI</name>
<accession>A0A1N6SQG4</accession>
<dbReference type="Pfam" id="PF00293">
    <property type="entry name" value="NUDIX"/>
    <property type="match status" value="1"/>
</dbReference>
<feature type="domain" description="Nudix hydrolase" evidence="3">
    <location>
        <begin position="41"/>
        <end position="168"/>
    </location>
</feature>
<gene>
    <name evidence="4" type="ORF">SAMN05443094_102496</name>
</gene>
<dbReference type="PANTHER" id="PTHR43046:SF2">
    <property type="entry name" value="8-OXO-DGTP DIPHOSPHATASE-RELATED"/>
    <property type="match status" value="1"/>
</dbReference>
<evidence type="ECO:0000313" key="4">
    <source>
        <dbReference type="EMBL" id="SIQ43291.1"/>
    </source>
</evidence>
<reference evidence="4 5" key="1">
    <citation type="submission" date="2017-01" db="EMBL/GenBank/DDBJ databases">
        <authorList>
            <person name="Mah S.A."/>
            <person name="Swanson W.J."/>
            <person name="Moy G.W."/>
            <person name="Vacquier V.D."/>
        </authorList>
    </citation>
    <scope>NUCLEOTIDE SEQUENCE [LARGE SCALE GENOMIC DNA]</scope>
    <source>
        <strain evidence="4 5">NIO-1016</strain>
    </source>
</reference>
<dbReference type="CDD" id="cd18886">
    <property type="entry name" value="NUDIX_MutT_Nudt1"/>
    <property type="match status" value="1"/>
</dbReference>
<dbReference type="GO" id="GO:0016787">
    <property type="term" value="F:hydrolase activity"/>
    <property type="evidence" value="ECO:0007669"/>
    <property type="project" value="UniProtKB-KW"/>
</dbReference>
<proteinExistence type="predicted"/>
<dbReference type="InterPro" id="IPR015797">
    <property type="entry name" value="NUDIX_hydrolase-like_dom_sf"/>
</dbReference>
<dbReference type="PROSITE" id="PS51462">
    <property type="entry name" value="NUDIX"/>
    <property type="match status" value="1"/>
</dbReference>
<evidence type="ECO:0000313" key="5">
    <source>
        <dbReference type="Proteomes" id="UP000186385"/>
    </source>
</evidence>
<dbReference type="STRING" id="1017273.SAMN05443094_102496"/>
<protein>
    <submittedName>
        <fullName evidence="4">8-oxo-dGTP diphosphatase</fullName>
    </submittedName>
</protein>
<dbReference type="EMBL" id="FTLX01000002">
    <property type="protein sequence ID" value="SIQ43291.1"/>
    <property type="molecule type" value="Genomic_DNA"/>
</dbReference>
<sequence>MCANKENEECFSKRTPGTVADLHLYLYNKGNICWQFDGGVIVQRVTNCVLMRDGQVLLMQKPRRNWWVAPGGKMEPGESVRDAVIREYREETGLYLRNPNVKGIFTFIIKDGEKVMDEWMMFTFFADQADGSPLTVTREGDLYWKPIEELKELPMAEGDRHLLEYMVHGTGLLYGAFTYTPEFELISYRLDPS</sequence>
<comment type="cofactor">
    <cofactor evidence="1">
        <name>Mg(2+)</name>
        <dbReference type="ChEBI" id="CHEBI:18420"/>
    </cofactor>
</comment>
<evidence type="ECO:0000256" key="2">
    <source>
        <dbReference type="ARBA" id="ARBA00022801"/>
    </source>
</evidence>
<organism evidence="4 5">
    <name type="scientific">Domibacillus enclensis</name>
    <dbReference type="NCBI Taxonomy" id="1017273"/>
    <lineage>
        <taxon>Bacteria</taxon>
        <taxon>Bacillati</taxon>
        <taxon>Bacillota</taxon>
        <taxon>Bacilli</taxon>
        <taxon>Bacillales</taxon>
        <taxon>Bacillaceae</taxon>
        <taxon>Domibacillus</taxon>
    </lineage>
</organism>
<keyword evidence="2" id="KW-0378">Hydrolase</keyword>
<dbReference type="Gene3D" id="3.90.79.10">
    <property type="entry name" value="Nucleoside Triphosphate Pyrophosphohydrolase"/>
    <property type="match status" value="1"/>
</dbReference>
<dbReference type="AlphaFoldDB" id="A0A1N6SQG4"/>
<dbReference type="PRINTS" id="PR00502">
    <property type="entry name" value="NUDIXFAMILY"/>
</dbReference>
<dbReference type="SUPFAM" id="SSF55811">
    <property type="entry name" value="Nudix"/>
    <property type="match status" value="1"/>
</dbReference>
<dbReference type="Proteomes" id="UP000186385">
    <property type="component" value="Unassembled WGS sequence"/>
</dbReference>
<dbReference type="InterPro" id="IPR000086">
    <property type="entry name" value="NUDIX_hydrolase_dom"/>
</dbReference>
<evidence type="ECO:0000256" key="1">
    <source>
        <dbReference type="ARBA" id="ARBA00001946"/>
    </source>
</evidence>
<dbReference type="InterPro" id="IPR020476">
    <property type="entry name" value="Nudix_hydrolase"/>
</dbReference>